<organism evidence="1 2">
    <name type="scientific">Brassica rapa subsp. trilocularis</name>
    <dbReference type="NCBI Taxonomy" id="1813537"/>
    <lineage>
        <taxon>Eukaryota</taxon>
        <taxon>Viridiplantae</taxon>
        <taxon>Streptophyta</taxon>
        <taxon>Embryophyta</taxon>
        <taxon>Tracheophyta</taxon>
        <taxon>Spermatophyta</taxon>
        <taxon>Magnoliopsida</taxon>
        <taxon>eudicotyledons</taxon>
        <taxon>Gunneridae</taxon>
        <taxon>Pentapetalae</taxon>
        <taxon>rosids</taxon>
        <taxon>malvids</taxon>
        <taxon>Brassicales</taxon>
        <taxon>Brassicaceae</taxon>
        <taxon>Brassiceae</taxon>
        <taxon>Brassica</taxon>
    </lineage>
</organism>
<gene>
    <name evidence="1" type="primary">A01p038590.1_BraROA</name>
    <name evidence="1" type="ORF">IGI04_002224</name>
</gene>
<comment type="caution">
    <text evidence="1">The sequence shown here is derived from an EMBL/GenBank/DDBJ whole genome shotgun (WGS) entry which is preliminary data.</text>
</comment>
<accession>A0ABQ7NUW4</accession>
<keyword evidence="2" id="KW-1185">Reference proteome</keyword>
<dbReference type="EMBL" id="JADBGQ010000001">
    <property type="protein sequence ID" value="KAG5414657.1"/>
    <property type="molecule type" value="Genomic_DNA"/>
</dbReference>
<sequence length="145" mass="16818">MLQTIKLDHQPNLVLSCNKLSNHTLLRSHLSYLQKRPSSSNWKRRMIQLLILILLRPFTLSSTLGTCLTSYNATLAQIIQDFANPESLSRFLTTETYDKVEYLGRTLKVNYADKPKPDKEPPYPETEYKLFVRGQPLPSHKVMRL</sequence>
<evidence type="ECO:0000313" key="1">
    <source>
        <dbReference type="EMBL" id="KAG5414657.1"/>
    </source>
</evidence>
<evidence type="ECO:0000313" key="2">
    <source>
        <dbReference type="Proteomes" id="UP000823674"/>
    </source>
</evidence>
<reference evidence="1 2" key="1">
    <citation type="submission" date="2021-03" db="EMBL/GenBank/DDBJ databases">
        <authorList>
            <person name="King G.J."/>
            <person name="Bancroft I."/>
            <person name="Baten A."/>
            <person name="Bloomfield J."/>
            <person name="Borpatragohain P."/>
            <person name="He Z."/>
            <person name="Irish N."/>
            <person name="Irwin J."/>
            <person name="Liu K."/>
            <person name="Mauleon R.P."/>
            <person name="Moore J."/>
            <person name="Morris R."/>
            <person name="Ostergaard L."/>
            <person name="Wang B."/>
            <person name="Wells R."/>
        </authorList>
    </citation>
    <scope>NUCLEOTIDE SEQUENCE [LARGE SCALE GENOMIC DNA]</scope>
    <source>
        <strain evidence="1">R-o-18</strain>
        <tissue evidence="1">Leaf</tissue>
    </source>
</reference>
<name>A0ABQ7NUW4_BRACM</name>
<proteinExistence type="predicted"/>
<dbReference type="Proteomes" id="UP000823674">
    <property type="component" value="Chromosome A01"/>
</dbReference>
<protein>
    <submittedName>
        <fullName evidence="1">Uncharacterized protein</fullName>
    </submittedName>
</protein>